<keyword evidence="1" id="KW-1133">Transmembrane helix</keyword>
<sequence>MTAMRDKIMANDPQNRPAPGMGWPVAIFIGTAMLAGGFAGYSSTAAETGGPALSPWIGALIAITLGVAAFGFYVRRHADWFRSWSPRKRLYWVSVVLAGTLGMVSAIMLQADGNTDLFDNGALAPSIAIGLSALWVVGLVVSLIIYHRTVDDHERHAYHLGALAGFYAFVFPCPAWWVLSRAELAPPVEAMPLFVLSMVANAVVYFWFKFR</sequence>
<feature type="transmembrane region" description="Helical" evidence="1">
    <location>
        <begin position="158"/>
        <end position="178"/>
    </location>
</feature>
<keyword evidence="1" id="KW-0472">Membrane</keyword>
<keyword evidence="1" id="KW-0812">Transmembrane</keyword>
<dbReference type="KEGG" id="sphu:SPPYR_1560"/>
<organism evidence="2">
    <name type="scientific">uncultured Sphingopyxis sp</name>
    <dbReference type="NCBI Taxonomy" id="310581"/>
    <lineage>
        <taxon>Bacteria</taxon>
        <taxon>Pseudomonadati</taxon>
        <taxon>Pseudomonadota</taxon>
        <taxon>Alphaproteobacteria</taxon>
        <taxon>Sphingomonadales</taxon>
        <taxon>Sphingomonadaceae</taxon>
        <taxon>Sphingopyxis</taxon>
        <taxon>environmental samples</taxon>
    </lineage>
</organism>
<evidence type="ECO:0000256" key="1">
    <source>
        <dbReference type="SAM" id="Phobius"/>
    </source>
</evidence>
<feature type="transmembrane region" description="Helical" evidence="1">
    <location>
        <begin position="90"/>
        <end position="111"/>
    </location>
</feature>
<accession>A0A1Y5PRR5</accession>
<name>A0A1Y5PRR5_9SPHN</name>
<dbReference type="EMBL" id="LT598653">
    <property type="protein sequence ID" value="SBV32680.1"/>
    <property type="molecule type" value="Genomic_DNA"/>
</dbReference>
<reference evidence="2" key="1">
    <citation type="submission" date="2016-03" db="EMBL/GenBank/DDBJ databases">
        <authorList>
            <person name="Ploux O."/>
        </authorList>
    </citation>
    <scope>NUCLEOTIDE SEQUENCE</scope>
    <source>
        <strain evidence="2">UC10</strain>
    </source>
</reference>
<feature type="transmembrane region" description="Helical" evidence="1">
    <location>
        <begin position="21"/>
        <end position="41"/>
    </location>
</feature>
<dbReference type="AlphaFoldDB" id="A0A1Y5PRR5"/>
<evidence type="ECO:0000313" key="2">
    <source>
        <dbReference type="EMBL" id="SBV32680.1"/>
    </source>
</evidence>
<feature type="transmembrane region" description="Helical" evidence="1">
    <location>
        <begin position="123"/>
        <end position="146"/>
    </location>
</feature>
<gene>
    <name evidence="2" type="ORF">SPPYR_1560</name>
</gene>
<feature type="transmembrane region" description="Helical" evidence="1">
    <location>
        <begin position="190"/>
        <end position="208"/>
    </location>
</feature>
<feature type="transmembrane region" description="Helical" evidence="1">
    <location>
        <begin position="53"/>
        <end position="74"/>
    </location>
</feature>
<proteinExistence type="predicted"/>
<protein>
    <submittedName>
        <fullName evidence="2">Uncharacterized protein</fullName>
    </submittedName>
</protein>